<sequence>MFQHELKIVIVLLLLNVIIRSPDLIEMLVRLFKQFG</sequence>
<dbReference type="AlphaFoldDB" id="A0A1W1UMP6"/>
<name>A0A1W1UMP6_9PAST</name>
<dbReference type="Proteomes" id="UP000192408">
    <property type="component" value="Unassembled WGS sequence"/>
</dbReference>
<protein>
    <submittedName>
        <fullName evidence="1">Uncharacterized protein</fullName>
    </submittedName>
</protein>
<organism evidence="1 2">
    <name type="scientific">Pasteurella testudinis DSM 23072</name>
    <dbReference type="NCBI Taxonomy" id="1122938"/>
    <lineage>
        <taxon>Bacteria</taxon>
        <taxon>Pseudomonadati</taxon>
        <taxon>Pseudomonadota</taxon>
        <taxon>Gammaproteobacteria</taxon>
        <taxon>Pasteurellales</taxon>
        <taxon>Pasteurellaceae</taxon>
        <taxon>Pasteurella</taxon>
    </lineage>
</organism>
<accession>A0A1W1UMP6</accession>
<proteinExistence type="predicted"/>
<evidence type="ECO:0000313" key="2">
    <source>
        <dbReference type="Proteomes" id="UP000192408"/>
    </source>
</evidence>
<dbReference type="EMBL" id="FWWV01000009">
    <property type="protein sequence ID" value="SMB82357.1"/>
    <property type="molecule type" value="Genomic_DNA"/>
</dbReference>
<reference evidence="2" key="1">
    <citation type="submission" date="2017-04" db="EMBL/GenBank/DDBJ databases">
        <authorList>
            <person name="Varghese N."/>
            <person name="Submissions S."/>
        </authorList>
    </citation>
    <scope>NUCLEOTIDE SEQUENCE [LARGE SCALE GENOMIC DNA]</scope>
    <source>
        <strain evidence="2">DSM 23072</strain>
    </source>
</reference>
<evidence type="ECO:0000313" key="1">
    <source>
        <dbReference type="EMBL" id="SMB82357.1"/>
    </source>
</evidence>
<keyword evidence="2" id="KW-1185">Reference proteome</keyword>
<gene>
    <name evidence="1" type="ORF">SAMN05660772_02076</name>
</gene>